<evidence type="ECO:0000313" key="2">
    <source>
        <dbReference type="Proteomes" id="UP000315017"/>
    </source>
</evidence>
<reference evidence="1 2" key="1">
    <citation type="submission" date="2019-02" db="EMBL/GenBank/DDBJ databases">
        <title>Deep-cultivation of Planctomycetes and their phenomic and genomic characterization uncovers novel biology.</title>
        <authorList>
            <person name="Wiegand S."/>
            <person name="Jogler M."/>
            <person name="Boedeker C."/>
            <person name="Pinto D."/>
            <person name="Vollmers J."/>
            <person name="Rivas-Marin E."/>
            <person name="Kohn T."/>
            <person name="Peeters S.H."/>
            <person name="Heuer A."/>
            <person name="Rast P."/>
            <person name="Oberbeckmann S."/>
            <person name="Bunk B."/>
            <person name="Jeske O."/>
            <person name="Meyerdierks A."/>
            <person name="Storesund J.E."/>
            <person name="Kallscheuer N."/>
            <person name="Luecker S."/>
            <person name="Lage O.M."/>
            <person name="Pohl T."/>
            <person name="Merkel B.J."/>
            <person name="Hornburger P."/>
            <person name="Mueller R.-W."/>
            <person name="Bruemmer F."/>
            <person name="Labrenz M."/>
            <person name="Spormann A.M."/>
            <person name="Op den Camp H."/>
            <person name="Overmann J."/>
            <person name="Amann R."/>
            <person name="Jetten M.S.M."/>
            <person name="Mascher T."/>
            <person name="Medema M.H."/>
            <person name="Devos D.P."/>
            <person name="Kaster A.-K."/>
            <person name="Ovreas L."/>
            <person name="Rohde M."/>
            <person name="Galperin M.Y."/>
            <person name="Jogler C."/>
        </authorList>
    </citation>
    <scope>NUCLEOTIDE SEQUENCE [LARGE SCALE GENOMIC DNA]</scope>
    <source>
        <strain evidence="1 2">ETA_A8</strain>
    </source>
</reference>
<gene>
    <name evidence="1" type="ORF">ETAA8_70830</name>
</gene>
<dbReference type="EMBL" id="CP036274">
    <property type="protein sequence ID" value="QDU31921.1"/>
    <property type="molecule type" value="Genomic_DNA"/>
</dbReference>
<dbReference type="Proteomes" id="UP000315017">
    <property type="component" value="Chromosome"/>
</dbReference>
<accession>A0A517YNX0</accession>
<dbReference type="AlphaFoldDB" id="A0A517YNX0"/>
<dbReference type="KEGG" id="aagg:ETAA8_70830"/>
<dbReference type="RefSeq" id="WP_145099882.1">
    <property type="nucleotide sequence ID" value="NZ_CP036274.1"/>
</dbReference>
<protein>
    <submittedName>
        <fullName evidence="1">Uncharacterized protein</fullName>
    </submittedName>
</protein>
<sequence length="77" mass="8987">MKFSMREMFLVVLAVALALGWVLDKNIYHRQFVAYERLNDALYDKLRSTSSAKQIRIDVTCGGVQRRYGYDRAPLEE</sequence>
<name>A0A517YNX0_9BACT</name>
<evidence type="ECO:0000313" key="1">
    <source>
        <dbReference type="EMBL" id="QDU31921.1"/>
    </source>
</evidence>
<organism evidence="1 2">
    <name type="scientific">Anatilimnocola aggregata</name>
    <dbReference type="NCBI Taxonomy" id="2528021"/>
    <lineage>
        <taxon>Bacteria</taxon>
        <taxon>Pseudomonadati</taxon>
        <taxon>Planctomycetota</taxon>
        <taxon>Planctomycetia</taxon>
        <taxon>Pirellulales</taxon>
        <taxon>Pirellulaceae</taxon>
        <taxon>Anatilimnocola</taxon>
    </lineage>
</organism>
<keyword evidence="2" id="KW-1185">Reference proteome</keyword>
<proteinExistence type="predicted"/>